<evidence type="ECO:0000313" key="3">
    <source>
        <dbReference type="Proteomes" id="UP000095192"/>
    </source>
</evidence>
<proteinExistence type="predicted"/>
<reference evidence="2 3" key="1">
    <citation type="journal article" date="2016" name="BMC Genomics">
        <title>Comparative genomics reveals Cyclospora cayetanensis possesses coccidia-like metabolism and invasion components but unique surface antigens.</title>
        <authorList>
            <person name="Liu S."/>
            <person name="Wang L."/>
            <person name="Zheng H."/>
            <person name="Xu Z."/>
            <person name="Roellig D.M."/>
            <person name="Li N."/>
            <person name="Frace M.A."/>
            <person name="Tang K."/>
            <person name="Arrowood M.J."/>
            <person name="Moss D.M."/>
            <person name="Zhang L."/>
            <person name="Feng Y."/>
            <person name="Xiao L."/>
        </authorList>
    </citation>
    <scope>NUCLEOTIDE SEQUENCE [LARGE SCALE GENOMIC DNA]</scope>
    <source>
        <strain evidence="2 3">CHN_HEN01</strain>
    </source>
</reference>
<evidence type="ECO:0000256" key="1">
    <source>
        <dbReference type="SAM" id="MobiDB-lite"/>
    </source>
</evidence>
<keyword evidence="3" id="KW-1185">Reference proteome</keyword>
<accession>A0A1D3D0U5</accession>
<evidence type="ECO:0000313" key="2">
    <source>
        <dbReference type="EMBL" id="OEH77049.1"/>
    </source>
</evidence>
<dbReference type="EMBL" id="JROU02001235">
    <property type="protein sequence ID" value="OEH77049.1"/>
    <property type="molecule type" value="Genomic_DNA"/>
</dbReference>
<organism evidence="2 3">
    <name type="scientific">Cyclospora cayetanensis</name>
    <dbReference type="NCBI Taxonomy" id="88456"/>
    <lineage>
        <taxon>Eukaryota</taxon>
        <taxon>Sar</taxon>
        <taxon>Alveolata</taxon>
        <taxon>Apicomplexa</taxon>
        <taxon>Conoidasida</taxon>
        <taxon>Coccidia</taxon>
        <taxon>Eucoccidiorida</taxon>
        <taxon>Eimeriorina</taxon>
        <taxon>Eimeriidae</taxon>
        <taxon>Cyclospora</taxon>
    </lineage>
</organism>
<dbReference type="AlphaFoldDB" id="A0A1D3D0U5"/>
<feature type="region of interest" description="Disordered" evidence="1">
    <location>
        <begin position="30"/>
        <end position="70"/>
    </location>
</feature>
<feature type="region of interest" description="Disordered" evidence="1">
    <location>
        <begin position="113"/>
        <end position="133"/>
    </location>
</feature>
<comment type="caution">
    <text evidence="2">The sequence shown here is derived from an EMBL/GenBank/DDBJ whole genome shotgun (WGS) entry which is preliminary data.</text>
</comment>
<dbReference type="VEuPathDB" id="ToxoDB:cyc_05137"/>
<feature type="compositionally biased region" description="Acidic residues" evidence="1">
    <location>
        <begin position="60"/>
        <end position="70"/>
    </location>
</feature>
<dbReference type="Proteomes" id="UP000095192">
    <property type="component" value="Unassembled WGS sequence"/>
</dbReference>
<dbReference type="InParanoid" id="A0A1D3D0U5"/>
<sequence>MATPIVPQASFDSVTGALSLTPSSRRSILVHDGKRSRHQGTAQSIHFAPREETFLVPEPSQDELPDFDDEEEKERALKAAKELAEAVLLEEDKRGREQVGLPCLSCCSCGPEVDTTETAEMGPSSDTEGEEVRVPEELIGRLSSRQLNSMIERKISRELSLEPSISREHSFRVDKAILSFSTFLIAKSLSKRSGDPKEPVPLTEFLPPSPLVTFDGKLGVECMAFKLDFTDRLNNIVPPFFLRDGEKMDERAQEILKRGISAAKEIDLFGPEDLEFLNHEPSAAHKDLLESC</sequence>
<protein>
    <submittedName>
        <fullName evidence="2">Uncharacterized protein</fullName>
    </submittedName>
</protein>
<dbReference type="VEuPathDB" id="ToxoDB:LOC34621544"/>
<name>A0A1D3D0U5_9EIME</name>
<gene>
    <name evidence="2" type="ORF">cyc_05137</name>
</gene>